<dbReference type="SMART" id="SM00210">
    <property type="entry name" value="TSPN"/>
    <property type="match status" value="1"/>
</dbReference>
<proteinExistence type="predicted"/>
<dbReference type="Proteomes" id="UP000271974">
    <property type="component" value="Unassembled WGS sequence"/>
</dbReference>
<evidence type="ECO:0000256" key="4">
    <source>
        <dbReference type="ARBA" id="ARBA00022837"/>
    </source>
</evidence>
<dbReference type="PROSITE" id="PS01208">
    <property type="entry name" value="VWFC_1"/>
    <property type="match status" value="1"/>
</dbReference>
<feature type="domain" description="EGF-like" evidence="10">
    <location>
        <begin position="563"/>
        <end position="600"/>
    </location>
</feature>
<dbReference type="FunFam" id="2.10.25.10:FF:000038">
    <property type="entry name" value="Fibrillin 2"/>
    <property type="match status" value="1"/>
</dbReference>
<feature type="compositionally biased region" description="Polar residues" evidence="9">
    <location>
        <begin position="52"/>
        <end position="65"/>
    </location>
</feature>
<dbReference type="PROSITE" id="PS50026">
    <property type="entry name" value="EGF_3"/>
    <property type="match status" value="4"/>
</dbReference>
<dbReference type="SMART" id="SM00181">
    <property type="entry name" value="EGF"/>
    <property type="match status" value="4"/>
</dbReference>
<comment type="caution">
    <text evidence="7">Lacks conserved residue(s) required for the propagation of feature annotation.</text>
</comment>
<dbReference type="SUPFAM" id="SSF49899">
    <property type="entry name" value="Concanavalin A-like lectins/glucanases"/>
    <property type="match status" value="1"/>
</dbReference>
<reference evidence="12 13" key="1">
    <citation type="submission" date="2019-01" db="EMBL/GenBank/DDBJ databases">
        <title>A draft genome assembly of the solar-powered sea slug Elysia chlorotica.</title>
        <authorList>
            <person name="Cai H."/>
            <person name="Li Q."/>
            <person name="Fang X."/>
            <person name="Li J."/>
            <person name="Curtis N.E."/>
            <person name="Altenburger A."/>
            <person name="Shibata T."/>
            <person name="Feng M."/>
            <person name="Maeda T."/>
            <person name="Schwartz J.A."/>
            <person name="Shigenobu S."/>
            <person name="Lundholm N."/>
            <person name="Nishiyama T."/>
            <person name="Yang H."/>
            <person name="Hasebe M."/>
            <person name="Li S."/>
            <person name="Pierce S.K."/>
            <person name="Wang J."/>
        </authorList>
    </citation>
    <scope>NUCLEOTIDE SEQUENCE [LARGE SCALE GENOMIC DNA]</scope>
    <source>
        <strain evidence="12">EC2010</strain>
        <tissue evidence="12">Whole organism of an adult</tissue>
    </source>
</reference>
<dbReference type="PROSITE" id="PS00022">
    <property type="entry name" value="EGF_1"/>
    <property type="match status" value="1"/>
</dbReference>
<evidence type="ECO:0000259" key="10">
    <source>
        <dbReference type="PROSITE" id="PS50026"/>
    </source>
</evidence>
<feature type="domain" description="EGF-like" evidence="10">
    <location>
        <begin position="601"/>
        <end position="631"/>
    </location>
</feature>
<evidence type="ECO:0000256" key="5">
    <source>
        <dbReference type="ARBA" id="ARBA00023157"/>
    </source>
</evidence>
<dbReference type="InterPro" id="IPR051586">
    <property type="entry name" value="PKC-binding_NELL"/>
</dbReference>
<dbReference type="PANTHER" id="PTHR24042:SF5">
    <property type="entry name" value="EGF-LIKE CALCIUM-BINDING DOMAIN-CONTAINING PROTEIN"/>
    <property type="match status" value="1"/>
</dbReference>
<dbReference type="PROSITE" id="PS50184">
    <property type="entry name" value="VWFC_2"/>
    <property type="match status" value="2"/>
</dbReference>
<feature type="domain" description="VWFC" evidence="11">
    <location>
        <begin position="415"/>
        <end position="476"/>
    </location>
</feature>
<sequence length="638" mass="70095">MCCESDAGHRRSHHNNAWPEQSSSASSASSPSRSPSFYGSRGNINPKVKVRGSTSKKASSHPFPSTNTIAAAAAARILGLLFMLLLCCSRGLATEPARRDVLDLMKGLQATSADQLTGLRYTQGLNNDSHALLLENSNRRLALPASVTERALAALAGHREITFLCSLRQDSDTSGTVLALATETRRFLEIESSGRRKELRFHYSHMNQARTETFPYLLADGSWHQLALYLSGDSISLYVDCQRIYKRVIPSPDRTWRGDGGSGGGGGSDDTLHLFLGQRSSQHALFRGALQDVKIVTQAHGYLLQCPNSDTDCPTCAQFQALEQQLNQMSSMYRDLNNKLSRAEVRITDLEQCECLRACNDNGTQRKEGEEWRKDSCNFCRCKDGRIECHHEQCPYLDCKNPVKVEGQCCPVCGGKCVYLGKHYEPGEEMTPRVCVTCRCTDGRMECASLNITESCPKLDCPKTINIHGKCCPVCEGTDYCSMGHTCHKDATCVNLDTKLLCVCNDGFEGDGHNCEDINECGATGGRFGHHCGPNTRCVNTPGKYQCDCLKGHSRVDNFTCSDYDECSHQCHQEATCVKVDGTFQCVCRKGYEGDGYTCAPHCQAACRNGGACIRPNVCECRHGYIGPSCDLDIDECA</sequence>
<evidence type="ECO:0000256" key="6">
    <source>
        <dbReference type="ARBA" id="ARBA00023180"/>
    </source>
</evidence>
<dbReference type="Pfam" id="PF12947">
    <property type="entry name" value="EGF_3"/>
    <property type="match status" value="2"/>
</dbReference>
<dbReference type="Pfam" id="PF00093">
    <property type="entry name" value="VWC"/>
    <property type="match status" value="1"/>
</dbReference>
<feature type="region of interest" description="Disordered" evidence="9">
    <location>
        <begin position="1"/>
        <end position="65"/>
    </location>
</feature>
<dbReference type="Pfam" id="PF07645">
    <property type="entry name" value="EGF_CA"/>
    <property type="match status" value="1"/>
</dbReference>
<dbReference type="PANTHER" id="PTHR24042">
    <property type="entry name" value="NEL HOMOLOG"/>
    <property type="match status" value="1"/>
</dbReference>
<keyword evidence="1 7" id="KW-0245">EGF-like domain</keyword>
<keyword evidence="6" id="KW-0325">Glycoprotein</keyword>
<evidence type="ECO:0000256" key="1">
    <source>
        <dbReference type="ARBA" id="ARBA00022536"/>
    </source>
</evidence>
<keyword evidence="2" id="KW-0732">Signal</keyword>
<dbReference type="GO" id="GO:0005509">
    <property type="term" value="F:calcium ion binding"/>
    <property type="evidence" value="ECO:0007669"/>
    <property type="project" value="InterPro"/>
</dbReference>
<dbReference type="InterPro" id="IPR049883">
    <property type="entry name" value="NOTCH1_EGF-like"/>
</dbReference>
<evidence type="ECO:0000256" key="8">
    <source>
        <dbReference type="SAM" id="Coils"/>
    </source>
</evidence>
<dbReference type="CDD" id="cd00054">
    <property type="entry name" value="EGF_CA"/>
    <property type="match status" value="3"/>
</dbReference>
<dbReference type="Gene3D" id="6.20.200.20">
    <property type="match status" value="2"/>
</dbReference>
<feature type="non-terminal residue" evidence="12">
    <location>
        <position position="638"/>
    </location>
</feature>
<dbReference type="EMBL" id="RQTK01000032">
    <property type="protein sequence ID" value="RUS90461.1"/>
    <property type="molecule type" value="Genomic_DNA"/>
</dbReference>
<evidence type="ECO:0000256" key="7">
    <source>
        <dbReference type="PROSITE-ProRule" id="PRU00076"/>
    </source>
</evidence>
<name>A0A3S1BKM7_ELYCH</name>
<dbReference type="InterPro" id="IPR013320">
    <property type="entry name" value="ConA-like_dom_sf"/>
</dbReference>
<dbReference type="SMART" id="SM00179">
    <property type="entry name" value="EGF_CA"/>
    <property type="match status" value="3"/>
</dbReference>
<feature type="domain" description="EGF-like" evidence="10">
    <location>
        <begin position="477"/>
        <end position="516"/>
    </location>
</feature>
<evidence type="ECO:0000256" key="9">
    <source>
        <dbReference type="SAM" id="MobiDB-lite"/>
    </source>
</evidence>
<dbReference type="InterPro" id="IPR001791">
    <property type="entry name" value="Laminin_G"/>
</dbReference>
<dbReference type="Gene3D" id="2.10.25.10">
    <property type="entry name" value="Laminin"/>
    <property type="match status" value="4"/>
</dbReference>
<feature type="coiled-coil region" evidence="8">
    <location>
        <begin position="319"/>
        <end position="353"/>
    </location>
</feature>
<keyword evidence="13" id="KW-1185">Reference proteome</keyword>
<dbReference type="AlphaFoldDB" id="A0A3S1BKM7"/>
<dbReference type="SMART" id="SM00282">
    <property type="entry name" value="LamG"/>
    <property type="match status" value="1"/>
</dbReference>
<dbReference type="InterPro" id="IPR000742">
    <property type="entry name" value="EGF"/>
</dbReference>
<dbReference type="Pfam" id="PF23334">
    <property type="entry name" value="VWC2L_2nd"/>
    <property type="match status" value="1"/>
</dbReference>
<feature type="disulfide bond" evidence="7">
    <location>
        <begin position="621"/>
        <end position="630"/>
    </location>
</feature>
<dbReference type="Gene3D" id="2.60.120.200">
    <property type="match status" value="1"/>
</dbReference>
<evidence type="ECO:0000259" key="11">
    <source>
        <dbReference type="PROSITE" id="PS50184"/>
    </source>
</evidence>
<dbReference type="PROSITE" id="PS01186">
    <property type="entry name" value="EGF_2"/>
    <property type="match status" value="3"/>
</dbReference>
<feature type="domain" description="VWFC" evidence="11">
    <location>
        <begin position="357"/>
        <end position="414"/>
    </location>
</feature>
<dbReference type="SMART" id="SM00214">
    <property type="entry name" value="VWC"/>
    <property type="match status" value="2"/>
</dbReference>
<dbReference type="InterPro" id="IPR001007">
    <property type="entry name" value="VWF_dom"/>
</dbReference>
<gene>
    <name evidence="12" type="ORF">EGW08_001802</name>
</gene>
<dbReference type="OrthoDB" id="6516201at2759"/>
<organism evidence="12 13">
    <name type="scientific">Elysia chlorotica</name>
    <name type="common">Eastern emerald elysia</name>
    <name type="synonym">Sea slug</name>
    <dbReference type="NCBI Taxonomy" id="188477"/>
    <lineage>
        <taxon>Eukaryota</taxon>
        <taxon>Metazoa</taxon>
        <taxon>Spiralia</taxon>
        <taxon>Lophotrochozoa</taxon>
        <taxon>Mollusca</taxon>
        <taxon>Gastropoda</taxon>
        <taxon>Heterobranchia</taxon>
        <taxon>Euthyneura</taxon>
        <taxon>Panpulmonata</taxon>
        <taxon>Sacoglossa</taxon>
        <taxon>Placobranchoidea</taxon>
        <taxon>Plakobranchidae</taxon>
        <taxon>Elysia</taxon>
    </lineage>
</organism>
<keyword evidence="3" id="KW-0677">Repeat</keyword>
<evidence type="ECO:0000256" key="2">
    <source>
        <dbReference type="ARBA" id="ARBA00022729"/>
    </source>
</evidence>
<dbReference type="GO" id="GO:0005615">
    <property type="term" value="C:extracellular space"/>
    <property type="evidence" value="ECO:0007669"/>
    <property type="project" value="TreeGrafter"/>
</dbReference>
<feature type="domain" description="EGF-like" evidence="10">
    <location>
        <begin position="517"/>
        <end position="562"/>
    </location>
</feature>
<comment type="caution">
    <text evidence="12">The sequence shown here is derived from an EMBL/GenBank/DDBJ whole genome shotgun (WGS) entry which is preliminary data.</text>
</comment>
<dbReference type="SUPFAM" id="SSF57196">
    <property type="entry name" value="EGF/Laminin"/>
    <property type="match status" value="3"/>
</dbReference>
<dbReference type="InterPro" id="IPR024731">
    <property type="entry name" value="NELL2-like_EGF"/>
</dbReference>
<accession>A0A3S1BKM7</accession>
<feature type="compositionally biased region" description="Low complexity" evidence="9">
    <location>
        <begin position="22"/>
        <end position="36"/>
    </location>
</feature>
<dbReference type="InterPro" id="IPR048287">
    <property type="entry name" value="TSPN-like_N"/>
</dbReference>
<protein>
    <recommendedName>
        <fullName evidence="14">Protein kinase C-binding protein NELL1</fullName>
    </recommendedName>
</protein>
<evidence type="ECO:0000313" key="13">
    <source>
        <dbReference type="Proteomes" id="UP000271974"/>
    </source>
</evidence>
<evidence type="ECO:0000313" key="12">
    <source>
        <dbReference type="EMBL" id="RUS90461.1"/>
    </source>
</evidence>
<dbReference type="InterPro" id="IPR000152">
    <property type="entry name" value="EGF-type_Asp/Asn_hydroxyl_site"/>
</dbReference>
<dbReference type="PROSITE" id="PS00010">
    <property type="entry name" value="ASX_HYDROXYL"/>
    <property type="match status" value="1"/>
</dbReference>
<evidence type="ECO:0000256" key="3">
    <source>
        <dbReference type="ARBA" id="ARBA00022737"/>
    </source>
</evidence>
<dbReference type="SUPFAM" id="SSF57603">
    <property type="entry name" value="FnI-like domain"/>
    <property type="match status" value="2"/>
</dbReference>
<dbReference type="GO" id="GO:0008201">
    <property type="term" value="F:heparin binding"/>
    <property type="evidence" value="ECO:0007669"/>
    <property type="project" value="TreeGrafter"/>
</dbReference>
<feature type="disulfide bond" evidence="7">
    <location>
        <begin position="567"/>
        <end position="577"/>
    </location>
</feature>
<dbReference type="InterPro" id="IPR001881">
    <property type="entry name" value="EGF-like_Ca-bd_dom"/>
</dbReference>
<dbReference type="Pfam" id="PF02210">
    <property type="entry name" value="Laminin_G_2"/>
    <property type="match status" value="1"/>
</dbReference>
<evidence type="ECO:0008006" key="14">
    <source>
        <dbReference type="Google" id="ProtNLM"/>
    </source>
</evidence>
<keyword evidence="4" id="KW-0106">Calcium</keyword>
<feature type="disulfide bond" evidence="7">
    <location>
        <begin position="603"/>
        <end position="613"/>
    </location>
</feature>
<dbReference type="STRING" id="188477.A0A3S1BKM7"/>
<keyword evidence="8" id="KW-0175">Coiled coil</keyword>
<keyword evidence="5 7" id="KW-1015">Disulfide bond</keyword>